<keyword evidence="7" id="KW-0539">Nucleus</keyword>
<dbReference type="Pfam" id="PF10168">
    <property type="entry name" value="Nup88"/>
    <property type="match status" value="1"/>
</dbReference>
<keyword evidence="4" id="KW-0653">Protein transport</keyword>
<evidence type="ECO:0000256" key="8">
    <source>
        <dbReference type="SAM" id="Coils"/>
    </source>
</evidence>
<dbReference type="GO" id="GO:0000056">
    <property type="term" value="P:ribosomal small subunit export from nucleus"/>
    <property type="evidence" value="ECO:0007669"/>
    <property type="project" value="InterPro"/>
</dbReference>
<evidence type="ECO:0000256" key="7">
    <source>
        <dbReference type="ARBA" id="ARBA00023242"/>
    </source>
</evidence>
<dbReference type="GO" id="GO:0006406">
    <property type="term" value="P:mRNA export from nucleus"/>
    <property type="evidence" value="ECO:0007669"/>
    <property type="project" value="TreeGrafter"/>
</dbReference>
<evidence type="ECO:0000256" key="5">
    <source>
        <dbReference type="ARBA" id="ARBA00023010"/>
    </source>
</evidence>
<name>A0A1B9H1H8_9TREE</name>
<feature type="region of interest" description="Disordered" evidence="9">
    <location>
        <begin position="318"/>
        <end position="363"/>
    </location>
</feature>
<evidence type="ECO:0000313" key="11">
    <source>
        <dbReference type="Proteomes" id="UP000092666"/>
    </source>
</evidence>
<keyword evidence="8" id="KW-0175">Coiled coil</keyword>
<dbReference type="GO" id="GO:0006606">
    <property type="term" value="P:protein import into nucleus"/>
    <property type="evidence" value="ECO:0007669"/>
    <property type="project" value="TreeGrafter"/>
</dbReference>
<dbReference type="AlphaFoldDB" id="A0A1B9H1H8"/>
<dbReference type="GO" id="GO:0000055">
    <property type="term" value="P:ribosomal large subunit export from nucleus"/>
    <property type="evidence" value="ECO:0007669"/>
    <property type="project" value="InterPro"/>
</dbReference>
<gene>
    <name evidence="10" type="ORF">I316_01031</name>
</gene>
<dbReference type="InterPro" id="IPR019321">
    <property type="entry name" value="Nucleoporin_Nup88"/>
</dbReference>
<dbReference type="InterPro" id="IPR037700">
    <property type="entry name" value="NUP88/NUP82"/>
</dbReference>
<dbReference type="STRING" id="1296120.A0A1B9H1H8"/>
<evidence type="ECO:0000256" key="3">
    <source>
        <dbReference type="ARBA" id="ARBA00022816"/>
    </source>
</evidence>
<reference evidence="11" key="2">
    <citation type="submission" date="2013-12" db="EMBL/GenBank/DDBJ databases">
        <title>Evolution of pathogenesis and genome organization in the Tremellales.</title>
        <authorList>
            <person name="Cuomo C."/>
            <person name="Litvintseva A."/>
            <person name="Heitman J."/>
            <person name="Chen Y."/>
            <person name="Sun S."/>
            <person name="Springer D."/>
            <person name="Dromer F."/>
            <person name="Young S."/>
            <person name="Zeng Q."/>
            <person name="Chapman S."/>
            <person name="Gujja S."/>
            <person name="Saif S."/>
            <person name="Birren B."/>
        </authorList>
    </citation>
    <scope>NUCLEOTIDE SEQUENCE [LARGE SCALE GENOMIC DNA]</scope>
    <source>
        <strain evidence="11">BCC8398</strain>
    </source>
</reference>
<evidence type="ECO:0000256" key="4">
    <source>
        <dbReference type="ARBA" id="ARBA00022927"/>
    </source>
</evidence>
<dbReference type="PANTHER" id="PTHR13257">
    <property type="entry name" value="NUCLEOPORIN NUP84-RELATED"/>
    <property type="match status" value="1"/>
</dbReference>
<dbReference type="EMBL" id="KI669493">
    <property type="protein sequence ID" value="OCF37125.1"/>
    <property type="molecule type" value="Genomic_DNA"/>
</dbReference>
<dbReference type="InterPro" id="IPR011047">
    <property type="entry name" value="Quinoprotein_ADH-like_sf"/>
</dbReference>
<evidence type="ECO:0000256" key="2">
    <source>
        <dbReference type="ARBA" id="ARBA00022448"/>
    </source>
</evidence>
<evidence type="ECO:0000256" key="1">
    <source>
        <dbReference type="ARBA" id="ARBA00004567"/>
    </source>
</evidence>
<dbReference type="OrthoDB" id="341482at2759"/>
<dbReference type="GO" id="GO:0005643">
    <property type="term" value="C:nuclear pore"/>
    <property type="evidence" value="ECO:0007669"/>
    <property type="project" value="UniProtKB-SubCell"/>
</dbReference>
<dbReference type="Proteomes" id="UP000092666">
    <property type="component" value="Unassembled WGS sequence"/>
</dbReference>
<keyword evidence="5" id="KW-0811">Translocation</keyword>
<evidence type="ECO:0000313" key="10">
    <source>
        <dbReference type="EMBL" id="OCF37125.1"/>
    </source>
</evidence>
<evidence type="ECO:0000256" key="6">
    <source>
        <dbReference type="ARBA" id="ARBA00023132"/>
    </source>
</evidence>
<accession>A0A1B9H1H8</accession>
<feature type="coiled-coil region" evidence="8">
    <location>
        <begin position="655"/>
        <end position="701"/>
    </location>
</feature>
<keyword evidence="3" id="KW-0509">mRNA transport</keyword>
<dbReference type="PANTHER" id="PTHR13257:SF0">
    <property type="entry name" value="NUCLEAR PORE COMPLEX PROTEIN NUP88"/>
    <property type="match status" value="1"/>
</dbReference>
<keyword evidence="11" id="KW-1185">Reference proteome</keyword>
<protein>
    <recommendedName>
        <fullName evidence="12">Nucleoporin Nup82</fullName>
    </recommendedName>
</protein>
<evidence type="ECO:0000256" key="9">
    <source>
        <dbReference type="SAM" id="MobiDB-lite"/>
    </source>
</evidence>
<feature type="compositionally biased region" description="Basic and acidic residues" evidence="9">
    <location>
        <begin position="318"/>
        <end position="332"/>
    </location>
</feature>
<sequence>MAQTIPFSLNTLRSHSIFLPTSVSSSSSFANAATDGEWELIDKPTDDLVGQKMGRMVMRDKDLLVAIGREVRMMSLGSGEREWEVKDGKVGTYRNLHSPSLNFAIHHVIPNPTGRLLAVVGHHQIVVLVLPKNSYSVPQSGEVECRAIPIDEFQFSPSSNDIISKVSWHPWGESGNSLWVLTANGNLREYDILQPHDPVQTFNFLPEKSTGAKFTAIDPLSRHATSFAFSKGDVDFSPTMVYVLIANGDLYTMGPILPLHTELPIRYLQGLKAYSEARLAKVQGQARNVFGASGAGLGRAVFQAQWVESLVKQVKSAEEVRSRRDEEVDSPSRRTTHRALLRQGPVVFSPGPQDVGNGDEDEEQVATDLYLSEDGPSDEEAEGSTASEKQRIVAIAWSGGRVDIGLEVEKSEPRWLSSRDTSSASPIIPIVESILLPYPQPEPEAIQSNAPTFHSDPLYNDIFYVQHTFGVDSVNLRPWLTELRKDNSNSDLPVSEVFRLIESGGSPVKPVVGAINFCNITLGYGLAALASTGQLAFVEMDLQVAESTAVLPPPTAQHPAKSTISSDQPDSRSLLLARPLDIDRLIKSILQPSTPFNPFTALKRLPDAGKPSASITPEHLRVLGEISSQVQSRTQAIRSASETIEKRLDLEVQEMQRQIRLLRECQSKIQALKRHEAITRAERLLENQDRLATRLDDVLRDMAEGSRPEIGSSERKWFEELERLEIRIRGGGGVVSKGKALATKAQVLREQLAALRPILAEQQREEELASTTAPATTMSQHQYGSKQLKPLEAALGVRSQELRRLIHRMETLDMRVDAAGGANGAAYDD</sequence>
<keyword evidence="6" id="KW-0906">Nuclear pore complex</keyword>
<comment type="subcellular location">
    <subcellularLocation>
        <location evidence="1">Nucleus</location>
        <location evidence="1">Nuclear pore complex</location>
    </subcellularLocation>
</comment>
<reference evidence="10 11" key="1">
    <citation type="submission" date="2013-07" db="EMBL/GenBank/DDBJ databases">
        <title>The Genome Sequence of Cryptococcus heveanensis BCC8398.</title>
        <authorList>
            <consortium name="The Broad Institute Genome Sequencing Platform"/>
            <person name="Cuomo C."/>
            <person name="Litvintseva A."/>
            <person name="Chen Y."/>
            <person name="Heitman J."/>
            <person name="Sun S."/>
            <person name="Springer D."/>
            <person name="Dromer F."/>
            <person name="Young S.K."/>
            <person name="Zeng Q."/>
            <person name="Gargeya S."/>
            <person name="Fitzgerald M."/>
            <person name="Abouelleil A."/>
            <person name="Alvarado L."/>
            <person name="Berlin A.M."/>
            <person name="Chapman S.B."/>
            <person name="Dewar J."/>
            <person name="Goldberg J."/>
            <person name="Griggs A."/>
            <person name="Gujja S."/>
            <person name="Hansen M."/>
            <person name="Howarth C."/>
            <person name="Imamovic A."/>
            <person name="Larimer J."/>
            <person name="McCowan C."/>
            <person name="Murphy C."/>
            <person name="Pearson M."/>
            <person name="Priest M."/>
            <person name="Roberts A."/>
            <person name="Saif S."/>
            <person name="Shea T."/>
            <person name="Sykes S."/>
            <person name="Wortman J."/>
            <person name="Nusbaum C."/>
            <person name="Birren B."/>
        </authorList>
    </citation>
    <scope>NUCLEOTIDE SEQUENCE [LARGE SCALE GENOMIC DNA]</scope>
    <source>
        <strain evidence="10 11">BCC8398</strain>
    </source>
</reference>
<keyword evidence="2" id="KW-0813">Transport</keyword>
<evidence type="ECO:0008006" key="12">
    <source>
        <dbReference type="Google" id="ProtNLM"/>
    </source>
</evidence>
<dbReference type="SUPFAM" id="SSF50998">
    <property type="entry name" value="Quinoprotein alcohol dehydrogenase-like"/>
    <property type="match status" value="1"/>
</dbReference>
<dbReference type="GO" id="GO:0017056">
    <property type="term" value="F:structural constituent of nuclear pore"/>
    <property type="evidence" value="ECO:0007669"/>
    <property type="project" value="InterPro"/>
</dbReference>
<proteinExistence type="predicted"/>
<organism evidence="10 11">
    <name type="scientific">Kwoniella heveanensis BCC8398</name>
    <dbReference type="NCBI Taxonomy" id="1296120"/>
    <lineage>
        <taxon>Eukaryota</taxon>
        <taxon>Fungi</taxon>
        <taxon>Dikarya</taxon>
        <taxon>Basidiomycota</taxon>
        <taxon>Agaricomycotina</taxon>
        <taxon>Tremellomycetes</taxon>
        <taxon>Tremellales</taxon>
        <taxon>Cryptococcaceae</taxon>
        <taxon>Kwoniella</taxon>
    </lineage>
</organism>